<keyword evidence="1" id="KW-0472">Membrane</keyword>
<accession>A0ABU9AW61</accession>
<name>A0ABU9AW61_9BACT</name>
<evidence type="ECO:0000256" key="1">
    <source>
        <dbReference type="SAM" id="Phobius"/>
    </source>
</evidence>
<sequence>MQKLFTYALIFGLPIVAYAVWLRWLTKRLHFLLLLAGIVVTVWLALWPLDFAPAYRKALDQPGDAVDAAVNGFVLMGWIPGAIGCLPILLVEIPRSVVLLMRKRRGD</sequence>
<reference evidence="2 3" key="1">
    <citation type="submission" date="2024-04" db="EMBL/GenBank/DDBJ databases">
        <title>Luteolibacter sp. isolated from soil.</title>
        <authorList>
            <person name="An J."/>
        </authorList>
    </citation>
    <scope>NUCLEOTIDE SEQUENCE [LARGE SCALE GENOMIC DNA]</scope>
    <source>
        <strain evidence="2 3">Y139</strain>
    </source>
</reference>
<keyword evidence="1" id="KW-0812">Transmembrane</keyword>
<dbReference type="Proteomes" id="UP001371305">
    <property type="component" value="Unassembled WGS sequence"/>
</dbReference>
<proteinExistence type="predicted"/>
<evidence type="ECO:0000313" key="3">
    <source>
        <dbReference type="Proteomes" id="UP001371305"/>
    </source>
</evidence>
<keyword evidence="3" id="KW-1185">Reference proteome</keyword>
<feature type="transmembrane region" description="Helical" evidence="1">
    <location>
        <begin position="69"/>
        <end position="93"/>
    </location>
</feature>
<feature type="transmembrane region" description="Helical" evidence="1">
    <location>
        <begin position="6"/>
        <end position="24"/>
    </location>
</feature>
<feature type="transmembrane region" description="Helical" evidence="1">
    <location>
        <begin position="31"/>
        <end position="49"/>
    </location>
</feature>
<keyword evidence="1" id="KW-1133">Transmembrane helix</keyword>
<comment type="caution">
    <text evidence="2">The sequence shown here is derived from an EMBL/GenBank/DDBJ whole genome shotgun (WGS) entry which is preliminary data.</text>
</comment>
<protein>
    <recommendedName>
        <fullName evidence="4">MFS transporter</fullName>
    </recommendedName>
</protein>
<organism evidence="2 3">
    <name type="scientific">Luteolibacter soli</name>
    <dbReference type="NCBI Taxonomy" id="3135280"/>
    <lineage>
        <taxon>Bacteria</taxon>
        <taxon>Pseudomonadati</taxon>
        <taxon>Verrucomicrobiota</taxon>
        <taxon>Verrucomicrobiia</taxon>
        <taxon>Verrucomicrobiales</taxon>
        <taxon>Verrucomicrobiaceae</taxon>
        <taxon>Luteolibacter</taxon>
    </lineage>
</organism>
<gene>
    <name evidence="2" type="ORF">WKV53_14910</name>
</gene>
<dbReference type="EMBL" id="JBBUKT010000005">
    <property type="protein sequence ID" value="MEK7951803.1"/>
    <property type="molecule type" value="Genomic_DNA"/>
</dbReference>
<evidence type="ECO:0008006" key="4">
    <source>
        <dbReference type="Google" id="ProtNLM"/>
    </source>
</evidence>
<evidence type="ECO:0000313" key="2">
    <source>
        <dbReference type="EMBL" id="MEK7951803.1"/>
    </source>
</evidence>
<dbReference type="RefSeq" id="WP_341405560.1">
    <property type="nucleotide sequence ID" value="NZ_JBBUKT010000005.1"/>
</dbReference>